<comment type="caution">
    <text evidence="8">The sequence shown here is derived from an EMBL/GenBank/DDBJ whole genome shotgun (WGS) entry which is preliminary data.</text>
</comment>
<gene>
    <name evidence="8" type="primary">folB</name>
    <name evidence="8" type="ORF">IQ235_15590</name>
</gene>
<evidence type="ECO:0000256" key="6">
    <source>
        <dbReference type="RuleBase" id="RU362079"/>
    </source>
</evidence>
<dbReference type="EC" id="4.1.2.25" evidence="6"/>
<dbReference type="AlphaFoldDB" id="A0A928VY15"/>
<keyword evidence="5 6" id="KW-0456">Lyase</keyword>
<evidence type="ECO:0000259" key="7">
    <source>
        <dbReference type="SMART" id="SM00905"/>
    </source>
</evidence>
<dbReference type="NCBIfam" id="TIGR00525">
    <property type="entry name" value="folB"/>
    <property type="match status" value="1"/>
</dbReference>
<dbReference type="Proteomes" id="UP000621799">
    <property type="component" value="Unassembled WGS sequence"/>
</dbReference>
<evidence type="ECO:0000256" key="1">
    <source>
        <dbReference type="ARBA" id="ARBA00001353"/>
    </source>
</evidence>
<keyword evidence="4 6" id="KW-0289">Folate biosynthesis</keyword>
<dbReference type="SMART" id="SM00905">
    <property type="entry name" value="FolB"/>
    <property type="match status" value="1"/>
</dbReference>
<dbReference type="PANTHER" id="PTHR42844">
    <property type="entry name" value="DIHYDRONEOPTERIN ALDOLASE 1-RELATED"/>
    <property type="match status" value="1"/>
</dbReference>
<evidence type="ECO:0000313" key="8">
    <source>
        <dbReference type="EMBL" id="MBE9042201.1"/>
    </source>
</evidence>
<dbReference type="GO" id="GO:0005737">
    <property type="term" value="C:cytoplasm"/>
    <property type="evidence" value="ECO:0007669"/>
    <property type="project" value="TreeGrafter"/>
</dbReference>
<feature type="domain" description="Dihydroneopterin aldolase/epimerase" evidence="7">
    <location>
        <begin position="4"/>
        <end position="116"/>
    </location>
</feature>
<proteinExistence type="inferred from homology"/>
<dbReference type="InterPro" id="IPR006156">
    <property type="entry name" value="Dihydroneopterin_aldolase"/>
</dbReference>
<dbReference type="NCBIfam" id="TIGR00526">
    <property type="entry name" value="folB_dom"/>
    <property type="match status" value="1"/>
</dbReference>
<name>A0A928VY15_9CYAN</name>
<dbReference type="RefSeq" id="WP_264322375.1">
    <property type="nucleotide sequence ID" value="NZ_JADEXN010000315.1"/>
</dbReference>
<dbReference type="EMBL" id="JADEXN010000315">
    <property type="protein sequence ID" value="MBE9042201.1"/>
    <property type="molecule type" value="Genomic_DNA"/>
</dbReference>
<dbReference type="InterPro" id="IPR006157">
    <property type="entry name" value="FolB_dom"/>
</dbReference>
<comment type="catalytic activity">
    <reaction evidence="1 6">
        <text>7,8-dihydroneopterin = 6-hydroxymethyl-7,8-dihydropterin + glycolaldehyde</text>
        <dbReference type="Rhea" id="RHEA:10540"/>
        <dbReference type="ChEBI" id="CHEBI:17001"/>
        <dbReference type="ChEBI" id="CHEBI:17071"/>
        <dbReference type="ChEBI" id="CHEBI:44841"/>
        <dbReference type="EC" id="4.1.2.25"/>
    </reaction>
</comment>
<dbReference type="SUPFAM" id="SSF55620">
    <property type="entry name" value="Tetrahydrobiopterin biosynthesis enzymes-like"/>
    <property type="match status" value="1"/>
</dbReference>
<evidence type="ECO:0000256" key="2">
    <source>
        <dbReference type="ARBA" id="ARBA00005013"/>
    </source>
</evidence>
<protein>
    <recommendedName>
        <fullName evidence="6">7,8-dihydroneopterin aldolase</fullName>
        <ecNumber evidence="6">4.1.2.25</ecNumber>
    </recommendedName>
</protein>
<organism evidence="8 9">
    <name type="scientific">Zarconia navalis LEGE 11467</name>
    <dbReference type="NCBI Taxonomy" id="1828826"/>
    <lineage>
        <taxon>Bacteria</taxon>
        <taxon>Bacillati</taxon>
        <taxon>Cyanobacteriota</taxon>
        <taxon>Cyanophyceae</taxon>
        <taxon>Oscillatoriophycideae</taxon>
        <taxon>Oscillatoriales</taxon>
        <taxon>Oscillatoriales incertae sedis</taxon>
        <taxon>Zarconia</taxon>
        <taxon>Zarconia navalis</taxon>
    </lineage>
</organism>
<evidence type="ECO:0000256" key="3">
    <source>
        <dbReference type="ARBA" id="ARBA00005708"/>
    </source>
</evidence>
<comment type="pathway">
    <text evidence="2 6">Cofactor biosynthesis; tetrahydrofolate biosynthesis; 2-amino-4-hydroxy-6-hydroxymethyl-7,8-dihydropteridine diphosphate from 7,8-dihydroneopterin triphosphate: step 3/4.</text>
</comment>
<evidence type="ECO:0000313" key="9">
    <source>
        <dbReference type="Proteomes" id="UP000621799"/>
    </source>
</evidence>
<evidence type="ECO:0000256" key="4">
    <source>
        <dbReference type="ARBA" id="ARBA00022909"/>
    </source>
</evidence>
<comment type="function">
    <text evidence="6">Catalyzes the conversion of 7,8-dihydroneopterin to 6-hydroxymethyl-7,8-dihydropterin.</text>
</comment>
<dbReference type="Pfam" id="PF02152">
    <property type="entry name" value="FolB"/>
    <property type="match status" value="1"/>
</dbReference>
<comment type="similarity">
    <text evidence="3 6">Belongs to the DHNA family.</text>
</comment>
<dbReference type="PANTHER" id="PTHR42844:SF1">
    <property type="entry name" value="DIHYDRONEOPTERIN ALDOLASE 1-RELATED"/>
    <property type="match status" value="1"/>
</dbReference>
<reference evidence="8" key="1">
    <citation type="submission" date="2020-10" db="EMBL/GenBank/DDBJ databases">
        <authorList>
            <person name="Castelo-Branco R."/>
            <person name="Eusebio N."/>
            <person name="Adriana R."/>
            <person name="Vieira A."/>
            <person name="Brugerolle De Fraissinette N."/>
            <person name="Rezende De Castro R."/>
            <person name="Schneider M.P."/>
            <person name="Vasconcelos V."/>
            <person name="Leao P.N."/>
        </authorList>
    </citation>
    <scope>NUCLEOTIDE SEQUENCE</scope>
    <source>
        <strain evidence="8">LEGE 11467</strain>
    </source>
</reference>
<accession>A0A928VY15</accession>
<dbReference type="GO" id="GO:0046654">
    <property type="term" value="P:tetrahydrofolate biosynthetic process"/>
    <property type="evidence" value="ECO:0007669"/>
    <property type="project" value="UniProtKB-UniRule"/>
</dbReference>
<dbReference type="Gene3D" id="3.30.1130.10">
    <property type="match status" value="1"/>
</dbReference>
<dbReference type="InterPro" id="IPR043133">
    <property type="entry name" value="GTP-CH-I_C/QueF"/>
</dbReference>
<keyword evidence="9" id="KW-1185">Reference proteome</keyword>
<evidence type="ECO:0000256" key="5">
    <source>
        <dbReference type="ARBA" id="ARBA00023239"/>
    </source>
</evidence>
<dbReference type="GO" id="GO:0046656">
    <property type="term" value="P:folic acid biosynthetic process"/>
    <property type="evidence" value="ECO:0007669"/>
    <property type="project" value="UniProtKB-UniRule"/>
</dbReference>
<dbReference type="CDD" id="cd00534">
    <property type="entry name" value="DHNA_DHNTPE"/>
    <property type="match status" value="1"/>
</dbReference>
<dbReference type="GO" id="GO:0004150">
    <property type="term" value="F:dihydroneopterin aldolase activity"/>
    <property type="evidence" value="ECO:0007669"/>
    <property type="project" value="UniProtKB-UniRule"/>
</dbReference>
<sequence>MDAIEISGLRYYGYTGYFAEEKKLGQWFEVDLTLSLDLATVGKSDRLEDTLNYCQAVDIVREHIETSKVDTIEHLAAQILRSLLKLDRIEKARVRLTKLVPPIPGFSGQIAVELTRTRDDSF</sequence>